<dbReference type="EC" id="2.7.1.121" evidence="3"/>
<evidence type="ECO:0000259" key="9">
    <source>
        <dbReference type="PROSITE" id="PS51480"/>
    </source>
</evidence>
<evidence type="ECO:0000313" key="11">
    <source>
        <dbReference type="Proteomes" id="UP000298484"/>
    </source>
</evidence>
<sequence>MEITAREFKTYLKNVITMVESEKDYLCELDRKIGDGDHGITMSIGFQAVRENLDHELAEETDCSKISISVGKTFLNAVGSSVGPLYATGFMRGAKQIKKKEVLNDQDVIAFWIAFGNGVKERGRAEIGDKTMVDTFAPFVDALEANGKGAEDLSTIFREAVTKAEEGMHSTKKLISKKGRSSRLGDRSIGAQDPGATSAYFLLVTFLALIEDLTQKAG</sequence>
<dbReference type="SUPFAM" id="SSF101473">
    <property type="entry name" value="DhaL-like"/>
    <property type="match status" value="1"/>
</dbReference>
<organism evidence="10 11">
    <name type="scientific">Lentibacillus salicampi</name>
    <dbReference type="NCBI Taxonomy" id="175306"/>
    <lineage>
        <taxon>Bacteria</taxon>
        <taxon>Bacillati</taxon>
        <taxon>Bacillota</taxon>
        <taxon>Bacilli</taxon>
        <taxon>Bacillales</taxon>
        <taxon>Bacillaceae</taxon>
        <taxon>Lentibacillus</taxon>
    </lineage>
</organism>
<dbReference type="InterPro" id="IPR012737">
    <property type="entry name" value="DhaK_L_YcgS"/>
</dbReference>
<dbReference type="GO" id="GO:0004371">
    <property type="term" value="F:glycerone kinase activity"/>
    <property type="evidence" value="ECO:0007669"/>
    <property type="project" value="InterPro"/>
</dbReference>
<dbReference type="RefSeq" id="WP_135110582.1">
    <property type="nucleotide sequence ID" value="NZ_SRHY01000024.1"/>
</dbReference>
<comment type="subunit">
    <text evidence="7">Homodimer. The dihydroxyacetone kinase complex is composed of a homodimer of DhaM, a homodimer of DhaK and the subunit DhaL.</text>
</comment>
<reference evidence="10 11" key="1">
    <citation type="submission" date="2019-03" db="EMBL/GenBank/DDBJ databases">
        <title>Genome sequence of Lentibacillus salicampi ATCC BAA-719.</title>
        <authorList>
            <person name="Maclea K.S."/>
            <person name="Simoes Junior M."/>
        </authorList>
    </citation>
    <scope>NUCLEOTIDE SEQUENCE [LARGE SCALE GENOMIC DNA]</scope>
    <source>
        <strain evidence="10 11">ATCC BAA-719</strain>
    </source>
</reference>
<dbReference type="EMBL" id="SRHY01000024">
    <property type="protein sequence ID" value="TFJ92346.1"/>
    <property type="molecule type" value="Genomic_DNA"/>
</dbReference>
<evidence type="ECO:0000256" key="2">
    <source>
        <dbReference type="ARBA" id="ARBA00004745"/>
    </source>
</evidence>
<dbReference type="Gene3D" id="1.25.40.340">
    <property type="match status" value="1"/>
</dbReference>
<dbReference type="Proteomes" id="UP000298484">
    <property type="component" value="Unassembled WGS sequence"/>
</dbReference>
<evidence type="ECO:0000313" key="10">
    <source>
        <dbReference type="EMBL" id="TFJ92346.1"/>
    </source>
</evidence>
<comment type="pathway">
    <text evidence="2">Polyol metabolism; glycerol degradation.</text>
</comment>
<dbReference type="SMART" id="SM01120">
    <property type="entry name" value="Dak2"/>
    <property type="match status" value="1"/>
</dbReference>
<dbReference type="FunFam" id="1.25.40.340:FF:000002">
    <property type="entry name" value="Dihydroxyacetone kinase, L subunit"/>
    <property type="match status" value="1"/>
</dbReference>
<dbReference type="AlphaFoldDB" id="A0A4Y9A914"/>
<dbReference type="OrthoDB" id="9800291at2"/>
<keyword evidence="5 10" id="KW-0418">Kinase</keyword>
<dbReference type="InterPro" id="IPR036117">
    <property type="entry name" value="DhaL_dom_sf"/>
</dbReference>
<evidence type="ECO:0000256" key="4">
    <source>
        <dbReference type="ARBA" id="ARBA00022679"/>
    </source>
</evidence>
<name>A0A4Y9A914_9BACI</name>
<keyword evidence="6" id="KW-0319">Glycerol metabolism</keyword>
<evidence type="ECO:0000256" key="5">
    <source>
        <dbReference type="ARBA" id="ARBA00022777"/>
    </source>
</evidence>
<dbReference type="PANTHER" id="PTHR28629:SF4">
    <property type="entry name" value="TRIOKINASE_FMN CYCLASE"/>
    <property type="match status" value="1"/>
</dbReference>
<dbReference type="PANTHER" id="PTHR28629">
    <property type="entry name" value="TRIOKINASE/FMN CYCLASE"/>
    <property type="match status" value="1"/>
</dbReference>
<dbReference type="GO" id="GO:0005829">
    <property type="term" value="C:cytosol"/>
    <property type="evidence" value="ECO:0007669"/>
    <property type="project" value="TreeGrafter"/>
</dbReference>
<accession>A0A4Y9A914</accession>
<evidence type="ECO:0000256" key="3">
    <source>
        <dbReference type="ARBA" id="ARBA00012095"/>
    </source>
</evidence>
<dbReference type="InterPro" id="IPR004007">
    <property type="entry name" value="DhaL_dom"/>
</dbReference>
<comment type="function">
    <text evidence="8">ADP-binding subunit of the dihydroxyacetone kinase, which is responsible for the phosphoenolpyruvate (PEP)-dependent phosphorylation of dihydroxyacetone. DhaL-ADP is converted to DhaL-ATP via a phosphoryl group transfer from DhaM and transmits it to dihydroxyacetone binds to DhaK.</text>
</comment>
<dbReference type="GO" id="GO:0047324">
    <property type="term" value="F:phosphoenolpyruvate-glycerone phosphotransferase activity"/>
    <property type="evidence" value="ECO:0007669"/>
    <property type="project" value="UniProtKB-EC"/>
</dbReference>
<dbReference type="InterPro" id="IPR050861">
    <property type="entry name" value="Dihydroxyacetone_Kinase"/>
</dbReference>
<proteinExistence type="predicted"/>
<gene>
    <name evidence="10" type="primary">dhaL</name>
    <name evidence="10" type="ORF">E4U82_12900</name>
</gene>
<protein>
    <recommendedName>
        <fullName evidence="3">phosphoenolpyruvate--glycerone phosphotransferase</fullName>
        <ecNumber evidence="3">2.7.1.121</ecNumber>
    </recommendedName>
</protein>
<dbReference type="Pfam" id="PF02734">
    <property type="entry name" value="Dak2"/>
    <property type="match status" value="1"/>
</dbReference>
<dbReference type="PROSITE" id="PS51480">
    <property type="entry name" value="DHAL"/>
    <property type="match status" value="1"/>
</dbReference>
<evidence type="ECO:0000256" key="7">
    <source>
        <dbReference type="ARBA" id="ARBA00046577"/>
    </source>
</evidence>
<feature type="domain" description="DhaL" evidence="9">
    <location>
        <begin position="6"/>
        <end position="208"/>
    </location>
</feature>
<dbReference type="NCBIfam" id="TIGR02365">
    <property type="entry name" value="dha_L_ycgS"/>
    <property type="match status" value="1"/>
</dbReference>
<keyword evidence="4" id="KW-0808">Transferase</keyword>
<evidence type="ECO:0000256" key="6">
    <source>
        <dbReference type="ARBA" id="ARBA00022798"/>
    </source>
</evidence>
<keyword evidence="11" id="KW-1185">Reference proteome</keyword>
<evidence type="ECO:0000256" key="8">
    <source>
        <dbReference type="ARBA" id="ARBA00055771"/>
    </source>
</evidence>
<dbReference type="GO" id="GO:0019563">
    <property type="term" value="P:glycerol catabolic process"/>
    <property type="evidence" value="ECO:0007669"/>
    <property type="project" value="TreeGrafter"/>
</dbReference>
<evidence type="ECO:0000256" key="1">
    <source>
        <dbReference type="ARBA" id="ARBA00001113"/>
    </source>
</evidence>
<comment type="catalytic activity">
    <reaction evidence="1">
        <text>dihydroxyacetone + phosphoenolpyruvate = dihydroxyacetone phosphate + pyruvate</text>
        <dbReference type="Rhea" id="RHEA:18381"/>
        <dbReference type="ChEBI" id="CHEBI:15361"/>
        <dbReference type="ChEBI" id="CHEBI:16016"/>
        <dbReference type="ChEBI" id="CHEBI:57642"/>
        <dbReference type="ChEBI" id="CHEBI:58702"/>
        <dbReference type="EC" id="2.7.1.121"/>
    </reaction>
</comment>
<comment type="caution">
    <text evidence="10">The sequence shown here is derived from an EMBL/GenBank/DDBJ whole genome shotgun (WGS) entry which is preliminary data.</text>
</comment>